<reference evidence="2 3" key="1">
    <citation type="submission" date="2019-03" db="EMBL/GenBank/DDBJ databases">
        <title>Whole genome sequence of Arthrobacter sp JH1-1.</title>
        <authorList>
            <person name="Trinh H.N."/>
        </authorList>
    </citation>
    <scope>NUCLEOTIDE SEQUENCE [LARGE SCALE GENOMIC DNA]</scope>
    <source>
        <strain evidence="2 3">JH1-1</strain>
    </source>
</reference>
<dbReference type="GO" id="GO:0003677">
    <property type="term" value="F:DNA binding"/>
    <property type="evidence" value="ECO:0007669"/>
    <property type="project" value="UniProtKB-KW"/>
</dbReference>
<organism evidence="2 3">
    <name type="scientific">Arthrobacter terricola</name>
    <dbReference type="NCBI Taxonomy" id="2547396"/>
    <lineage>
        <taxon>Bacteria</taxon>
        <taxon>Bacillati</taxon>
        <taxon>Actinomycetota</taxon>
        <taxon>Actinomycetes</taxon>
        <taxon>Micrococcales</taxon>
        <taxon>Micrococcaceae</taxon>
        <taxon>Arthrobacter</taxon>
    </lineage>
</organism>
<feature type="domain" description="Helix-turn-helix" evidence="1">
    <location>
        <begin position="22"/>
        <end position="70"/>
    </location>
</feature>
<proteinExistence type="predicted"/>
<accession>A0A4R5KHK6</accession>
<gene>
    <name evidence="2" type="ORF">E1809_12915</name>
</gene>
<dbReference type="SUPFAM" id="SSF46955">
    <property type="entry name" value="Putative DNA-binding domain"/>
    <property type="match status" value="1"/>
</dbReference>
<dbReference type="Proteomes" id="UP000295511">
    <property type="component" value="Unassembled WGS sequence"/>
</dbReference>
<name>A0A4R5KHK6_9MICC</name>
<keyword evidence="3" id="KW-1185">Reference proteome</keyword>
<keyword evidence="2" id="KW-0238">DNA-binding</keyword>
<evidence type="ECO:0000313" key="2">
    <source>
        <dbReference type="EMBL" id="TDF94921.1"/>
    </source>
</evidence>
<dbReference type="AlphaFoldDB" id="A0A4R5KHK6"/>
<dbReference type="NCBIfam" id="TIGR01764">
    <property type="entry name" value="excise"/>
    <property type="match status" value="1"/>
</dbReference>
<dbReference type="InterPro" id="IPR009061">
    <property type="entry name" value="DNA-bd_dom_put_sf"/>
</dbReference>
<dbReference type="OrthoDB" id="1853825at2"/>
<sequence length="79" mass="8744">MSADPFVETTQSASAAQPTSSYLTVSDVAEYLNVSRMTVYRLVHSGEMPAARFGKSFRIEEADMEAYRQRAAVVIHPES</sequence>
<dbReference type="InterPro" id="IPR041657">
    <property type="entry name" value="HTH_17"/>
</dbReference>
<comment type="caution">
    <text evidence="2">The sequence shown here is derived from an EMBL/GenBank/DDBJ whole genome shotgun (WGS) entry which is preliminary data.</text>
</comment>
<dbReference type="RefSeq" id="WP_133204642.1">
    <property type="nucleotide sequence ID" value="NZ_SMRU01000014.1"/>
</dbReference>
<dbReference type="Pfam" id="PF12728">
    <property type="entry name" value="HTH_17"/>
    <property type="match status" value="1"/>
</dbReference>
<protein>
    <submittedName>
        <fullName evidence="2">DNA-binding protein</fullName>
    </submittedName>
</protein>
<dbReference type="InterPro" id="IPR010093">
    <property type="entry name" value="SinI_DNA-bd"/>
</dbReference>
<evidence type="ECO:0000313" key="3">
    <source>
        <dbReference type="Proteomes" id="UP000295511"/>
    </source>
</evidence>
<dbReference type="EMBL" id="SMRU01000014">
    <property type="protein sequence ID" value="TDF94921.1"/>
    <property type="molecule type" value="Genomic_DNA"/>
</dbReference>
<evidence type="ECO:0000259" key="1">
    <source>
        <dbReference type="Pfam" id="PF12728"/>
    </source>
</evidence>